<keyword evidence="3" id="KW-1185">Reference proteome</keyword>
<reference evidence="2 3" key="1">
    <citation type="journal article" date="2018" name="Sci. Rep.">
        <title>Genomic signatures of local adaptation to the degree of environmental predictability in rotifers.</title>
        <authorList>
            <person name="Franch-Gras L."/>
            <person name="Hahn C."/>
            <person name="Garcia-Roger E.M."/>
            <person name="Carmona M.J."/>
            <person name="Serra M."/>
            <person name="Gomez A."/>
        </authorList>
    </citation>
    <scope>NUCLEOTIDE SEQUENCE [LARGE SCALE GENOMIC DNA]</scope>
    <source>
        <strain evidence="2">HYR1</strain>
    </source>
</reference>
<dbReference type="EMBL" id="REGN01007624">
    <property type="protein sequence ID" value="RNA05730.1"/>
    <property type="molecule type" value="Genomic_DNA"/>
</dbReference>
<evidence type="ECO:0000313" key="3">
    <source>
        <dbReference type="Proteomes" id="UP000276133"/>
    </source>
</evidence>
<dbReference type="AlphaFoldDB" id="A0A3M7Q2S8"/>
<protein>
    <submittedName>
        <fullName evidence="2">Uncharacterized protein</fullName>
    </submittedName>
</protein>
<sequence>MNNFLLKKKKCTFKKSICPDYHKCQQKDNSSGNLNQTGTFDQYVFSFHLPVFNRLANFGPLLAVSGLGLNASLSNIILLLLGSMRLLKLVKICPRIAQVRLQLDSSVKPLARFLYLSLRPEQIGHCQQHIGVMFAHLQRVYALCFSLRLGLEKNGLGPQHTTVRTLLHGPGHQVERNGLVVRVHFQPDRVQPQDGVFGVSAAGLFQYGSGTDQLRLVYFQIGVQDPERDAGRAFFEALLVRVPGQVEQGLVLQQLAFHHPQLGELCK</sequence>
<gene>
    <name evidence="2" type="ORF">BpHYR1_019570</name>
</gene>
<dbReference type="Proteomes" id="UP000276133">
    <property type="component" value="Unassembled WGS sequence"/>
</dbReference>
<evidence type="ECO:0000313" key="2">
    <source>
        <dbReference type="EMBL" id="RNA05730.1"/>
    </source>
</evidence>
<keyword evidence="1" id="KW-0472">Membrane</keyword>
<keyword evidence="1" id="KW-1133">Transmembrane helix</keyword>
<keyword evidence="1" id="KW-0812">Transmembrane</keyword>
<accession>A0A3M7Q2S8</accession>
<proteinExistence type="predicted"/>
<name>A0A3M7Q2S8_BRAPC</name>
<feature type="transmembrane region" description="Helical" evidence="1">
    <location>
        <begin position="58"/>
        <end position="81"/>
    </location>
</feature>
<evidence type="ECO:0000256" key="1">
    <source>
        <dbReference type="SAM" id="Phobius"/>
    </source>
</evidence>
<organism evidence="2 3">
    <name type="scientific">Brachionus plicatilis</name>
    <name type="common">Marine rotifer</name>
    <name type="synonym">Brachionus muelleri</name>
    <dbReference type="NCBI Taxonomy" id="10195"/>
    <lineage>
        <taxon>Eukaryota</taxon>
        <taxon>Metazoa</taxon>
        <taxon>Spiralia</taxon>
        <taxon>Gnathifera</taxon>
        <taxon>Rotifera</taxon>
        <taxon>Eurotatoria</taxon>
        <taxon>Monogononta</taxon>
        <taxon>Pseudotrocha</taxon>
        <taxon>Ploima</taxon>
        <taxon>Brachionidae</taxon>
        <taxon>Brachionus</taxon>
    </lineage>
</organism>
<comment type="caution">
    <text evidence="2">The sequence shown here is derived from an EMBL/GenBank/DDBJ whole genome shotgun (WGS) entry which is preliminary data.</text>
</comment>